<evidence type="ECO:0000313" key="10">
    <source>
        <dbReference type="Proteomes" id="UP000681035"/>
    </source>
</evidence>
<feature type="binding site" evidence="7">
    <location>
        <position position="82"/>
    </location>
    <ligand>
        <name>Mg(2+)</name>
        <dbReference type="ChEBI" id="CHEBI:18420"/>
        <label>1</label>
        <note>catalytic</note>
    </ligand>
</feature>
<comment type="catalytic activity">
    <reaction evidence="1 8">
        <text>a myo-inositol phosphate + H2O = myo-inositol + phosphate</text>
        <dbReference type="Rhea" id="RHEA:24056"/>
        <dbReference type="ChEBI" id="CHEBI:15377"/>
        <dbReference type="ChEBI" id="CHEBI:17268"/>
        <dbReference type="ChEBI" id="CHEBI:43474"/>
        <dbReference type="ChEBI" id="CHEBI:84139"/>
        <dbReference type="EC" id="3.1.3.25"/>
    </reaction>
</comment>
<evidence type="ECO:0000256" key="7">
    <source>
        <dbReference type="PIRSR" id="PIRSR600760-2"/>
    </source>
</evidence>
<dbReference type="EMBL" id="AP023418">
    <property type="protein sequence ID" value="BCK82549.1"/>
    <property type="molecule type" value="Genomic_DNA"/>
</dbReference>
<comment type="similarity">
    <text evidence="3 8">Belongs to the inositol monophosphatase superfamily.</text>
</comment>
<dbReference type="InterPro" id="IPR020583">
    <property type="entry name" value="Inositol_monoP_metal-BS"/>
</dbReference>
<evidence type="ECO:0000256" key="6">
    <source>
        <dbReference type="ARBA" id="ARBA00022842"/>
    </source>
</evidence>
<dbReference type="InterPro" id="IPR000760">
    <property type="entry name" value="Inositol_monophosphatase-like"/>
</dbReference>
<comment type="cofactor">
    <cofactor evidence="2 7 8">
        <name>Mg(2+)</name>
        <dbReference type="ChEBI" id="CHEBI:18420"/>
    </cofactor>
</comment>
<dbReference type="PROSITE" id="PS00629">
    <property type="entry name" value="IMP_1"/>
    <property type="match status" value="1"/>
</dbReference>
<evidence type="ECO:0000256" key="3">
    <source>
        <dbReference type="ARBA" id="ARBA00009759"/>
    </source>
</evidence>
<evidence type="ECO:0000256" key="2">
    <source>
        <dbReference type="ARBA" id="ARBA00001946"/>
    </source>
</evidence>
<protein>
    <recommendedName>
        <fullName evidence="8">Inositol-1-monophosphatase</fullName>
        <ecNumber evidence="8">3.1.3.25</ecNumber>
    </recommendedName>
</protein>
<keyword evidence="5 8" id="KW-0378">Hydrolase</keyword>
<dbReference type="PANTHER" id="PTHR20854">
    <property type="entry name" value="INOSITOL MONOPHOSPHATASE"/>
    <property type="match status" value="1"/>
</dbReference>
<evidence type="ECO:0000256" key="4">
    <source>
        <dbReference type="ARBA" id="ARBA00022723"/>
    </source>
</evidence>
<feature type="binding site" evidence="7">
    <location>
        <position position="206"/>
    </location>
    <ligand>
        <name>Mg(2+)</name>
        <dbReference type="ChEBI" id="CHEBI:18420"/>
        <label>1</label>
        <note>catalytic</note>
    </ligand>
</feature>
<dbReference type="InterPro" id="IPR033942">
    <property type="entry name" value="IMPase"/>
</dbReference>
<dbReference type="Gene3D" id="3.30.540.10">
    <property type="entry name" value="Fructose-1,6-Bisphosphatase, subunit A, domain 1"/>
    <property type="match status" value="1"/>
</dbReference>
<accession>A0A810Q2J9</accession>
<dbReference type="PRINTS" id="PR00377">
    <property type="entry name" value="IMPHPHTASES"/>
</dbReference>
<dbReference type="Gene3D" id="3.40.190.80">
    <property type="match status" value="1"/>
</dbReference>
<evidence type="ECO:0000256" key="5">
    <source>
        <dbReference type="ARBA" id="ARBA00022801"/>
    </source>
</evidence>
<dbReference type="AlphaFoldDB" id="A0A810Q2J9"/>
<keyword evidence="6 7" id="KW-0460">Magnesium</keyword>
<dbReference type="GO" id="GO:0046872">
    <property type="term" value="F:metal ion binding"/>
    <property type="evidence" value="ECO:0007669"/>
    <property type="project" value="UniProtKB-KW"/>
</dbReference>
<sequence length="254" mass="27474">MLENIIDIVRRAGELVRSAHNVTAATHEKNGPADLVTEYDLAVQRFLRQELLALLPEADFFGEEGQHDALTSPWTFIVDPIDGTTNFVRGFAYTNISVALAKDGQVEYAVVYAPLAGDLYAARRGGGATLNGRAIHVSGRDPGHSLVVCGSTIYDRSYTERHFAIMRYLYDRGLDYRRFGAAALDLCQVAAGRAEVFFECRLSPWDFAAGSLLVQEAGGCVTTLEGTTIDPLRPGSVFAANALCGGLTAELPRG</sequence>
<keyword evidence="10" id="KW-1185">Reference proteome</keyword>
<dbReference type="GO" id="GO:0007165">
    <property type="term" value="P:signal transduction"/>
    <property type="evidence" value="ECO:0007669"/>
    <property type="project" value="TreeGrafter"/>
</dbReference>
<name>A0A810Q2J9_9FIRM</name>
<dbReference type="GO" id="GO:0046854">
    <property type="term" value="P:phosphatidylinositol phosphate biosynthetic process"/>
    <property type="evidence" value="ECO:0007669"/>
    <property type="project" value="InterPro"/>
</dbReference>
<evidence type="ECO:0000313" key="9">
    <source>
        <dbReference type="EMBL" id="BCK82549.1"/>
    </source>
</evidence>
<dbReference type="CDD" id="cd01639">
    <property type="entry name" value="IMPase"/>
    <property type="match status" value="1"/>
</dbReference>
<dbReference type="KEGG" id="vcop:MM50RIKEN_23120"/>
<dbReference type="SUPFAM" id="SSF56655">
    <property type="entry name" value="Carbohydrate phosphatase"/>
    <property type="match status" value="1"/>
</dbReference>
<dbReference type="Proteomes" id="UP000681035">
    <property type="component" value="Chromosome"/>
</dbReference>
<feature type="binding site" evidence="7">
    <location>
        <position position="81"/>
    </location>
    <ligand>
        <name>Mg(2+)</name>
        <dbReference type="ChEBI" id="CHEBI:18420"/>
        <label>1</label>
        <note>catalytic</note>
    </ligand>
</feature>
<keyword evidence="4 7" id="KW-0479">Metal-binding</keyword>
<feature type="binding site" evidence="7">
    <location>
        <position position="63"/>
    </location>
    <ligand>
        <name>Mg(2+)</name>
        <dbReference type="ChEBI" id="CHEBI:18420"/>
        <label>1</label>
        <note>catalytic</note>
    </ligand>
</feature>
<dbReference type="PANTHER" id="PTHR20854:SF4">
    <property type="entry name" value="INOSITOL-1-MONOPHOSPHATASE-RELATED"/>
    <property type="match status" value="1"/>
</dbReference>
<dbReference type="Pfam" id="PF00459">
    <property type="entry name" value="Inositol_P"/>
    <property type="match status" value="1"/>
</dbReference>
<dbReference type="GO" id="GO:0008934">
    <property type="term" value="F:inositol monophosphate 1-phosphatase activity"/>
    <property type="evidence" value="ECO:0007669"/>
    <property type="project" value="InterPro"/>
</dbReference>
<evidence type="ECO:0000256" key="1">
    <source>
        <dbReference type="ARBA" id="ARBA00001033"/>
    </source>
</evidence>
<dbReference type="PROSITE" id="PS00630">
    <property type="entry name" value="IMP_2"/>
    <property type="match status" value="1"/>
</dbReference>
<dbReference type="EC" id="3.1.3.25" evidence="8"/>
<proteinExistence type="inferred from homology"/>
<gene>
    <name evidence="9" type="ORF">MM50RIKEN_23120</name>
</gene>
<organism evidence="9 10">
    <name type="scientific">Vescimonas coprocola</name>
    <dbReference type="NCBI Taxonomy" id="2714355"/>
    <lineage>
        <taxon>Bacteria</taxon>
        <taxon>Bacillati</taxon>
        <taxon>Bacillota</taxon>
        <taxon>Clostridia</taxon>
        <taxon>Eubacteriales</taxon>
        <taxon>Oscillospiraceae</taxon>
        <taxon>Vescimonas</taxon>
    </lineage>
</organism>
<feature type="binding site" evidence="7">
    <location>
        <position position="79"/>
    </location>
    <ligand>
        <name>Mg(2+)</name>
        <dbReference type="ChEBI" id="CHEBI:18420"/>
        <label>1</label>
        <note>catalytic</note>
    </ligand>
</feature>
<reference evidence="9" key="1">
    <citation type="submission" date="2020-09" db="EMBL/GenBank/DDBJ databases">
        <title>New species isolated from human feces.</title>
        <authorList>
            <person name="Kitahara M."/>
            <person name="Shigeno Y."/>
            <person name="Shime M."/>
            <person name="Matsumoto Y."/>
            <person name="Nakamura S."/>
            <person name="Motooka D."/>
            <person name="Fukuoka S."/>
            <person name="Nishikawa H."/>
            <person name="Benno Y."/>
        </authorList>
    </citation>
    <scope>NUCLEOTIDE SEQUENCE</scope>
    <source>
        <strain evidence="9">MM50</strain>
    </source>
</reference>
<dbReference type="InterPro" id="IPR020550">
    <property type="entry name" value="Inositol_monophosphatase_CS"/>
</dbReference>
<dbReference type="GO" id="GO:0006020">
    <property type="term" value="P:inositol metabolic process"/>
    <property type="evidence" value="ECO:0007669"/>
    <property type="project" value="TreeGrafter"/>
</dbReference>
<evidence type="ECO:0000256" key="8">
    <source>
        <dbReference type="RuleBase" id="RU364068"/>
    </source>
</evidence>
<dbReference type="RefSeq" id="WP_213541110.1">
    <property type="nucleotide sequence ID" value="NZ_AP023418.1"/>
</dbReference>